<dbReference type="Gene3D" id="3.30.1340.30">
    <property type="match status" value="1"/>
</dbReference>
<protein>
    <submittedName>
        <fullName evidence="2">Osmotically-inducible protein OsmY, contains BON domain</fullName>
    </submittedName>
</protein>
<feature type="domain" description="BON" evidence="1">
    <location>
        <begin position="50"/>
        <end position="119"/>
    </location>
</feature>
<gene>
    <name evidence="2" type="ORF">SAMN05216289_12261</name>
</gene>
<dbReference type="PANTHER" id="PTHR34606">
    <property type="entry name" value="BON DOMAIN-CONTAINING PROTEIN"/>
    <property type="match status" value="1"/>
</dbReference>
<keyword evidence="3" id="KW-1185">Reference proteome</keyword>
<accession>A0A1I4Z5N1</accession>
<dbReference type="InterPro" id="IPR051686">
    <property type="entry name" value="Lipoprotein_DolP"/>
</dbReference>
<dbReference type="PANTHER" id="PTHR34606:SF4">
    <property type="entry name" value="OUTER MEMBRANE LIPOPROTEIN DOLP"/>
    <property type="match status" value="1"/>
</dbReference>
<dbReference type="RefSeq" id="WP_175498094.1">
    <property type="nucleotide sequence ID" value="NZ_FOVF01000022.1"/>
</dbReference>
<name>A0A1I4Z5N1_9GAMM</name>
<dbReference type="STRING" id="578942.SAMN05216289_12261"/>
<evidence type="ECO:0000313" key="3">
    <source>
        <dbReference type="Proteomes" id="UP000198575"/>
    </source>
</evidence>
<dbReference type="Proteomes" id="UP000198575">
    <property type="component" value="Unassembled WGS sequence"/>
</dbReference>
<dbReference type="AlphaFoldDB" id="A0A1I4Z5N1"/>
<dbReference type="EMBL" id="FOVF01000022">
    <property type="protein sequence ID" value="SFN45323.1"/>
    <property type="molecule type" value="Genomic_DNA"/>
</dbReference>
<dbReference type="PROSITE" id="PS51257">
    <property type="entry name" value="PROKAR_LIPOPROTEIN"/>
    <property type="match status" value="1"/>
</dbReference>
<evidence type="ECO:0000313" key="2">
    <source>
        <dbReference type="EMBL" id="SFN45323.1"/>
    </source>
</evidence>
<sequence length="199" mass="22019">MHRSTRLCALVLSLCLLLPLLGGCVAVVATGAIATGSSVHDRRGFGTVIDDKRIQLSAYDEINKDKQLVLKNRVMIAVYNGVMLLMGEVRTPDLKQRAERIVSGYEGVHRLVNEIDVMEPEGFWSRRNDNKITARVKLALADATSVPGFDVTRVKVSTAHRTVYLMGLLSPEEEEIVTEIARNVPGVERVVKVFEYRGG</sequence>
<dbReference type="InterPro" id="IPR007055">
    <property type="entry name" value="BON_dom"/>
</dbReference>
<reference evidence="2 3" key="1">
    <citation type="submission" date="2016-10" db="EMBL/GenBank/DDBJ databases">
        <authorList>
            <person name="de Groot N.N."/>
        </authorList>
    </citation>
    <scope>NUCLEOTIDE SEQUENCE [LARGE SCALE GENOMIC DNA]</scope>
    <source>
        <strain evidence="2 3">CGMCC 1.7659</strain>
    </source>
</reference>
<dbReference type="Pfam" id="PF04972">
    <property type="entry name" value="BON"/>
    <property type="match status" value="2"/>
</dbReference>
<dbReference type="PROSITE" id="PS50914">
    <property type="entry name" value="BON"/>
    <property type="match status" value="2"/>
</dbReference>
<organism evidence="2 3">
    <name type="scientific">Dokdonella immobilis</name>
    <dbReference type="NCBI Taxonomy" id="578942"/>
    <lineage>
        <taxon>Bacteria</taxon>
        <taxon>Pseudomonadati</taxon>
        <taxon>Pseudomonadota</taxon>
        <taxon>Gammaproteobacteria</taxon>
        <taxon>Lysobacterales</taxon>
        <taxon>Rhodanobacteraceae</taxon>
        <taxon>Dokdonella</taxon>
    </lineage>
</organism>
<evidence type="ECO:0000259" key="1">
    <source>
        <dbReference type="PROSITE" id="PS50914"/>
    </source>
</evidence>
<proteinExistence type="predicted"/>
<feature type="domain" description="BON" evidence="1">
    <location>
        <begin position="128"/>
        <end position="198"/>
    </location>
</feature>